<evidence type="ECO:0000259" key="1">
    <source>
        <dbReference type="Pfam" id="PF00534"/>
    </source>
</evidence>
<evidence type="ECO:0000259" key="2">
    <source>
        <dbReference type="Pfam" id="PF13439"/>
    </source>
</evidence>
<dbReference type="Pfam" id="PF00534">
    <property type="entry name" value="Glycos_transf_1"/>
    <property type="match status" value="1"/>
</dbReference>
<dbReference type="OrthoDB" id="9806653at2"/>
<dbReference type="Proteomes" id="UP000321820">
    <property type="component" value="Chromosome"/>
</dbReference>
<reference evidence="3 4" key="1">
    <citation type="submission" date="2019-08" db="EMBL/GenBank/DDBJ databases">
        <title>Complete genome sequence of Terriglobus albidus strain ORNL.</title>
        <authorList>
            <person name="Podar M."/>
        </authorList>
    </citation>
    <scope>NUCLEOTIDE SEQUENCE [LARGE SCALE GENOMIC DNA]</scope>
    <source>
        <strain evidence="3 4">ORNL</strain>
    </source>
</reference>
<evidence type="ECO:0000313" key="4">
    <source>
        <dbReference type="Proteomes" id="UP000321820"/>
    </source>
</evidence>
<keyword evidence="3" id="KW-0808">Transferase</keyword>
<organism evidence="3 4">
    <name type="scientific">Terriglobus albidus</name>
    <dbReference type="NCBI Taxonomy" id="1592106"/>
    <lineage>
        <taxon>Bacteria</taxon>
        <taxon>Pseudomonadati</taxon>
        <taxon>Acidobacteriota</taxon>
        <taxon>Terriglobia</taxon>
        <taxon>Terriglobales</taxon>
        <taxon>Acidobacteriaceae</taxon>
        <taxon>Terriglobus</taxon>
    </lineage>
</organism>
<protein>
    <submittedName>
        <fullName evidence="3">Glycosyltransferase family 4 protein</fullName>
    </submittedName>
</protein>
<name>A0A5B9EDB8_9BACT</name>
<dbReference type="CDD" id="cd03801">
    <property type="entry name" value="GT4_PimA-like"/>
    <property type="match status" value="1"/>
</dbReference>
<dbReference type="SUPFAM" id="SSF53756">
    <property type="entry name" value="UDP-Glycosyltransferase/glycogen phosphorylase"/>
    <property type="match status" value="1"/>
</dbReference>
<sequence length="404" mass="44364">MHYLISPVLFPSSKRKCVMYVLGLSPCRIGGMERFLKAISLEMTQSGWNCVFCFDGEISDVFREYISQPGVYLERVDSQGNLGFRAAFRLFSVLRKYRPSVFVYAFHGIMRCFPWIAYLNGCDSIYFNDHSSRAPGFVARPLSSPKRAIGRLLTWPLTGTLSVSHFTKISGHALGLSKAPGIVIPNGVEARETSAELSAAFRREKHIPSDCTLISLAAWMVPVKGIDAALRAAQIVLNRSSNTHFLFAGDGTHLRSFQYTVTELGIEHGVTFSGPIANPMEQGLFDATDIYMQPSLWQEAAPLAILEAMSLGLPVVASHIGGVPELVIDGKTGFLVPPGDSNALAECILRLTEDGDLRRSMGLQGKLMVQMRHQLHQTASQYAAVFLRKIPISGVPAVEQPYPA</sequence>
<feature type="domain" description="Glycosyltransferase subfamily 4-like N-terminal" evidence="2">
    <location>
        <begin position="29"/>
        <end position="189"/>
    </location>
</feature>
<dbReference type="EMBL" id="CP042806">
    <property type="protein sequence ID" value="QEE29634.1"/>
    <property type="molecule type" value="Genomic_DNA"/>
</dbReference>
<dbReference type="KEGG" id="talb:FTW19_17555"/>
<proteinExistence type="predicted"/>
<dbReference type="AlphaFoldDB" id="A0A5B9EDB8"/>
<dbReference type="PANTHER" id="PTHR12526">
    <property type="entry name" value="GLYCOSYLTRANSFERASE"/>
    <property type="match status" value="1"/>
</dbReference>
<keyword evidence="4" id="KW-1185">Reference proteome</keyword>
<evidence type="ECO:0000313" key="3">
    <source>
        <dbReference type="EMBL" id="QEE29634.1"/>
    </source>
</evidence>
<gene>
    <name evidence="3" type="ORF">FTW19_17555</name>
</gene>
<dbReference type="InterPro" id="IPR001296">
    <property type="entry name" value="Glyco_trans_1"/>
</dbReference>
<dbReference type="PANTHER" id="PTHR12526:SF634">
    <property type="entry name" value="BLL3361 PROTEIN"/>
    <property type="match status" value="1"/>
</dbReference>
<accession>A0A5B9EDB8</accession>
<dbReference type="InterPro" id="IPR028098">
    <property type="entry name" value="Glyco_trans_4-like_N"/>
</dbReference>
<dbReference type="Gene3D" id="3.40.50.2000">
    <property type="entry name" value="Glycogen Phosphorylase B"/>
    <property type="match status" value="2"/>
</dbReference>
<feature type="domain" description="Glycosyl transferase family 1" evidence="1">
    <location>
        <begin position="202"/>
        <end position="366"/>
    </location>
</feature>
<dbReference type="GO" id="GO:0016757">
    <property type="term" value="F:glycosyltransferase activity"/>
    <property type="evidence" value="ECO:0007669"/>
    <property type="project" value="InterPro"/>
</dbReference>
<dbReference type="Pfam" id="PF13439">
    <property type="entry name" value="Glyco_transf_4"/>
    <property type="match status" value="1"/>
</dbReference>